<evidence type="ECO:0000313" key="3">
    <source>
        <dbReference type="Proteomes" id="UP000062255"/>
    </source>
</evidence>
<dbReference type="Proteomes" id="UP000062255">
    <property type="component" value="Chromosome"/>
</dbReference>
<accession>A0A0K0X9W3</accession>
<dbReference type="EMBL" id="CP012150">
    <property type="protein sequence ID" value="AKS34166.1"/>
    <property type="molecule type" value="Genomic_DNA"/>
</dbReference>
<dbReference type="Pfam" id="PF00561">
    <property type="entry name" value="Abhydrolase_1"/>
    <property type="match status" value="1"/>
</dbReference>
<evidence type="ECO:0000259" key="1">
    <source>
        <dbReference type="Pfam" id="PF00561"/>
    </source>
</evidence>
<dbReference type="GO" id="GO:0016787">
    <property type="term" value="F:hydrolase activity"/>
    <property type="evidence" value="ECO:0007669"/>
    <property type="project" value="UniProtKB-KW"/>
</dbReference>
<dbReference type="InterPro" id="IPR029058">
    <property type="entry name" value="AB_hydrolase_fold"/>
</dbReference>
<organism evidence="2 3">
    <name type="scientific">Mycolicibacterium goodii</name>
    <name type="common">Mycobacterium goodii</name>
    <dbReference type="NCBI Taxonomy" id="134601"/>
    <lineage>
        <taxon>Bacteria</taxon>
        <taxon>Bacillati</taxon>
        <taxon>Actinomycetota</taxon>
        <taxon>Actinomycetes</taxon>
        <taxon>Mycobacteriales</taxon>
        <taxon>Mycobacteriaceae</taxon>
        <taxon>Mycolicibacterium</taxon>
    </lineage>
</organism>
<dbReference type="RefSeq" id="WP_049746614.1">
    <property type="nucleotide sequence ID" value="NZ_CP012150.1"/>
</dbReference>
<dbReference type="AlphaFoldDB" id="A0A0K0X9W3"/>
<dbReference type="PANTHER" id="PTHR43433">
    <property type="entry name" value="HYDROLASE, ALPHA/BETA FOLD FAMILY PROTEIN"/>
    <property type="match status" value="1"/>
</dbReference>
<dbReference type="OrthoDB" id="9800988at2"/>
<keyword evidence="2" id="KW-0378">Hydrolase</keyword>
<protein>
    <submittedName>
        <fullName evidence="2">Alpha/beta hydrolase</fullName>
    </submittedName>
</protein>
<evidence type="ECO:0000313" key="2">
    <source>
        <dbReference type="EMBL" id="AKS34166.1"/>
    </source>
</evidence>
<dbReference type="InterPro" id="IPR050471">
    <property type="entry name" value="AB_hydrolase"/>
</dbReference>
<proteinExistence type="predicted"/>
<name>A0A0K0X9W3_MYCGD</name>
<feature type="domain" description="AB hydrolase-1" evidence="1">
    <location>
        <begin position="35"/>
        <end position="132"/>
    </location>
</feature>
<dbReference type="STRING" id="134601.AFA91_22265"/>
<dbReference type="Gene3D" id="3.40.50.1820">
    <property type="entry name" value="alpha/beta hydrolase"/>
    <property type="match status" value="1"/>
</dbReference>
<sequence length="306" mass="33118">MVIPIDRPKLEGNIAVGDDRRLGFAEFGDPQGRAVFWLHGTPGARRQIPTEARAFAEQNGVRLIGVDRPGIGSSMPHQYECVLDFAADLRTIADTLGIDRMAVIGLSGGGPYTLACAAAMPDRVVAAGVLGGVAPMVGPDAISSRLMELGAVVAPVLQVAAAPIRLAASGLIRLIRPVASPALEIYARLSPEGDRRMLARPEFKAMFLDDLLNGSRKQLAAPFYDIVVFERDWGFRLDEVKVPVRWWHGDHDHIVPFAHGRHVVSLLPEAKLTELPYESHLGGLGCAQEIMGTMLQIWDESTAADH</sequence>
<dbReference type="PANTHER" id="PTHR43433:SF10">
    <property type="entry name" value="AB HYDROLASE-1 DOMAIN-CONTAINING PROTEIN"/>
    <property type="match status" value="1"/>
</dbReference>
<dbReference type="SUPFAM" id="SSF53474">
    <property type="entry name" value="alpha/beta-Hydrolases"/>
    <property type="match status" value="1"/>
</dbReference>
<reference evidence="2 3" key="1">
    <citation type="submission" date="2015-07" db="EMBL/GenBank/DDBJ databases">
        <title>Complete genome sequence of Mycobacterium goodii X7B, a facultative thermophilic biodesulfurizing bacterium.</title>
        <authorList>
            <person name="Yu B."/>
            <person name="Li F."/>
            <person name="Xu P."/>
        </authorList>
    </citation>
    <scope>NUCLEOTIDE SEQUENCE [LARGE SCALE GENOMIC DNA]</scope>
    <source>
        <strain evidence="2 3">X7B</strain>
    </source>
</reference>
<dbReference type="KEGG" id="mgo:AFA91_22265"/>
<gene>
    <name evidence="2" type="ORF">AFA91_22265</name>
</gene>
<dbReference type="InterPro" id="IPR000073">
    <property type="entry name" value="AB_hydrolase_1"/>
</dbReference>
<dbReference type="PATRIC" id="fig|134601.6.peg.4594"/>